<dbReference type="Pfam" id="PF16407">
    <property type="entry name" value="PKD_2"/>
    <property type="match status" value="1"/>
</dbReference>
<dbReference type="SUPFAM" id="SSF69322">
    <property type="entry name" value="Tricorn protease domain 2"/>
    <property type="match status" value="1"/>
</dbReference>
<gene>
    <name evidence="1" type="ORF">D3H65_07600</name>
</gene>
<sequence>MKTGWTSTNTTTPQNISMRNRIIIIATVLVVIATGCYKDKGNYDYNAPEEPIITNLDTVYSVFVGDSLIIKPAVAYTNPAMLRFDWKIAIPELLSDLSFKGPEVRTVYGLGANRYQARLTITDSSNGMKYFYKFVVSGKTAFSQGTAVLSVDNGETKLSFIKPDGTVQPNIYEAANLGARLGGKPKQLIGLRHASIQPFHTTSYWVITDEGDKGVQINSNTMKKIKTLAGNFFTPLATITPGSFIGTQQESMNGVINGKLYVGTTQTWNLNPLYGMYGLPAEGDYNLFDQAAFNSVMPYFLGYDKVKKQVVAFTNFGSPAYIGTGYTAVGDTFDLRKVGLDLLYFVQVNDGNCFALGKDANGNLKEIKFGAAFMGFIQLRAEYIRNFSQPALITPTTKWAWSPSEIFYFTSGDKVYRYNPTNEDIRPLTTDFGGKAVTMIKLIDGGNTMLAGTEGTLYHLDVSTGKFGDVIKKQVGIPGQTIDAVIRNDQ</sequence>
<dbReference type="InterPro" id="IPR032183">
    <property type="entry name" value="PKD-like"/>
</dbReference>
<name>A0A3B7MHI7_9BACT</name>
<protein>
    <recommendedName>
        <fullName evidence="3">PKD-like family protein</fullName>
    </recommendedName>
</protein>
<evidence type="ECO:0000313" key="2">
    <source>
        <dbReference type="Proteomes" id="UP000263900"/>
    </source>
</evidence>
<accession>A0A3B7MHI7</accession>
<keyword evidence="2" id="KW-1185">Reference proteome</keyword>
<dbReference type="KEGG" id="pseg:D3H65_07600"/>
<dbReference type="OrthoDB" id="1095195at2"/>
<dbReference type="AlphaFoldDB" id="A0A3B7MHI7"/>
<organism evidence="1 2">
    <name type="scientific">Paraflavitalea soli</name>
    <dbReference type="NCBI Taxonomy" id="2315862"/>
    <lineage>
        <taxon>Bacteria</taxon>
        <taxon>Pseudomonadati</taxon>
        <taxon>Bacteroidota</taxon>
        <taxon>Chitinophagia</taxon>
        <taxon>Chitinophagales</taxon>
        <taxon>Chitinophagaceae</taxon>
        <taxon>Paraflavitalea</taxon>
    </lineage>
</organism>
<proteinExistence type="predicted"/>
<evidence type="ECO:0000313" key="1">
    <source>
        <dbReference type="EMBL" id="AXY73852.1"/>
    </source>
</evidence>
<evidence type="ECO:0008006" key="3">
    <source>
        <dbReference type="Google" id="ProtNLM"/>
    </source>
</evidence>
<reference evidence="1 2" key="1">
    <citation type="submission" date="2018-09" db="EMBL/GenBank/DDBJ databases">
        <title>Genome sequencing of strain 6GH32-13.</title>
        <authorList>
            <person name="Weon H.-Y."/>
            <person name="Heo J."/>
            <person name="Kwon S.-W."/>
        </authorList>
    </citation>
    <scope>NUCLEOTIDE SEQUENCE [LARGE SCALE GENOMIC DNA]</scope>
    <source>
        <strain evidence="1 2">5GH32-13</strain>
    </source>
</reference>
<dbReference type="Proteomes" id="UP000263900">
    <property type="component" value="Chromosome"/>
</dbReference>
<dbReference type="EMBL" id="CP032157">
    <property type="protein sequence ID" value="AXY73852.1"/>
    <property type="molecule type" value="Genomic_DNA"/>
</dbReference>